<protein>
    <recommendedName>
        <fullName evidence="1">DUF4283 domain-containing protein</fullName>
    </recommendedName>
</protein>
<proteinExistence type="predicted"/>
<reference evidence="3" key="1">
    <citation type="submission" date="2016-06" db="EMBL/GenBank/DDBJ databases">
        <title>Parallel loss of symbiosis genes in relatives of nitrogen-fixing non-legume Parasponia.</title>
        <authorList>
            <person name="Van Velzen R."/>
            <person name="Holmer R."/>
            <person name="Bu F."/>
            <person name="Rutten L."/>
            <person name="Van Zeijl A."/>
            <person name="Liu W."/>
            <person name="Santuari L."/>
            <person name="Cao Q."/>
            <person name="Sharma T."/>
            <person name="Shen D."/>
            <person name="Roswanjaya Y."/>
            <person name="Wardhani T."/>
            <person name="Kalhor M.S."/>
            <person name="Jansen J."/>
            <person name="Van den Hoogen J."/>
            <person name="Gungor B."/>
            <person name="Hartog M."/>
            <person name="Hontelez J."/>
            <person name="Verver J."/>
            <person name="Yang W.-C."/>
            <person name="Schijlen E."/>
            <person name="Repin R."/>
            <person name="Schilthuizen M."/>
            <person name="Schranz E."/>
            <person name="Heidstra R."/>
            <person name="Miyata K."/>
            <person name="Fedorova E."/>
            <person name="Kohlen W."/>
            <person name="Bisseling T."/>
            <person name="Smit S."/>
            <person name="Geurts R."/>
        </authorList>
    </citation>
    <scope>NUCLEOTIDE SEQUENCE [LARGE SCALE GENOMIC DNA]</scope>
    <source>
        <strain evidence="3">cv. RG33-2</strain>
    </source>
</reference>
<dbReference type="FunCoup" id="A0A2P5EVE8">
    <property type="interactions" value="3"/>
</dbReference>
<evidence type="ECO:0000313" key="2">
    <source>
        <dbReference type="EMBL" id="PON89502.1"/>
    </source>
</evidence>
<evidence type="ECO:0000313" key="3">
    <source>
        <dbReference type="Proteomes" id="UP000237000"/>
    </source>
</evidence>
<dbReference type="OrthoDB" id="1750606at2759"/>
<comment type="caution">
    <text evidence="2">The sequence shown here is derived from an EMBL/GenBank/DDBJ whole genome shotgun (WGS) entry which is preliminary data.</text>
</comment>
<keyword evidence="3" id="KW-1185">Reference proteome</keyword>
<dbReference type="PANTHER" id="PTHR31286">
    <property type="entry name" value="GLYCINE-RICH CELL WALL STRUCTURAL PROTEIN 1.8-LIKE"/>
    <property type="match status" value="1"/>
</dbReference>
<dbReference type="InterPro" id="IPR025558">
    <property type="entry name" value="DUF4283"/>
</dbReference>
<evidence type="ECO:0000259" key="1">
    <source>
        <dbReference type="Pfam" id="PF14111"/>
    </source>
</evidence>
<feature type="domain" description="DUF4283" evidence="1">
    <location>
        <begin position="34"/>
        <end position="109"/>
    </location>
</feature>
<dbReference type="STRING" id="63057.A0A2P5EVE8"/>
<name>A0A2P5EVE8_TREOI</name>
<dbReference type="InterPro" id="IPR040256">
    <property type="entry name" value="At4g02000-like"/>
</dbReference>
<dbReference type="EMBL" id="JXTC01000093">
    <property type="protein sequence ID" value="PON89502.1"/>
    <property type="molecule type" value="Genomic_DNA"/>
</dbReference>
<dbReference type="PANTHER" id="PTHR31286:SF167">
    <property type="entry name" value="OS09G0268800 PROTEIN"/>
    <property type="match status" value="1"/>
</dbReference>
<dbReference type="Pfam" id="PF14111">
    <property type="entry name" value="DUF4283"/>
    <property type="match status" value="1"/>
</dbReference>
<sequence>MDPEEIVKLCEQLNLDDQDGLVMNMNSEVIQDRKEKMELCLVGRVFGNKIANRDGLGDLAEQIWRTSRKVKVESMGVINFFMFHFGCKYDRQRVLSGGPWSFNNQLILFLRPQGAGLVSSMDFTKVPFWIQFHNVPIVCRSEKCARVWGELIGRVLEADAEGPTLRARVVVNVNLPLCRGLRVFVDDNMGSVSIPIQYEYLLEFCFRCGGGGDSDGGYEAMQILRENNRVIHHKTEINDGSENSIDANRKLKLCLNDEINDGSNVSLNVSAGGNQNYNSEPSPGDTIGKKTKADQLAGCSQVNGKNALVTMAVETQRDSADDGETRLDLDIQFQLTI</sequence>
<dbReference type="AlphaFoldDB" id="A0A2P5EVE8"/>
<gene>
    <name evidence="2" type="ORF">TorRG33x02_146460</name>
</gene>
<accession>A0A2P5EVE8</accession>
<organism evidence="2 3">
    <name type="scientific">Trema orientale</name>
    <name type="common">Charcoal tree</name>
    <name type="synonym">Celtis orientalis</name>
    <dbReference type="NCBI Taxonomy" id="63057"/>
    <lineage>
        <taxon>Eukaryota</taxon>
        <taxon>Viridiplantae</taxon>
        <taxon>Streptophyta</taxon>
        <taxon>Embryophyta</taxon>
        <taxon>Tracheophyta</taxon>
        <taxon>Spermatophyta</taxon>
        <taxon>Magnoliopsida</taxon>
        <taxon>eudicotyledons</taxon>
        <taxon>Gunneridae</taxon>
        <taxon>Pentapetalae</taxon>
        <taxon>rosids</taxon>
        <taxon>fabids</taxon>
        <taxon>Rosales</taxon>
        <taxon>Cannabaceae</taxon>
        <taxon>Trema</taxon>
    </lineage>
</organism>
<dbReference type="Proteomes" id="UP000237000">
    <property type="component" value="Unassembled WGS sequence"/>
</dbReference>
<dbReference type="InParanoid" id="A0A2P5EVE8"/>